<name>A0A640VL54_9RHOB</name>
<dbReference type="InterPro" id="IPR024463">
    <property type="entry name" value="Transposase_TnpC_homeodom"/>
</dbReference>
<comment type="caution">
    <text evidence="3">The sequence shown here is derived from an EMBL/GenBank/DDBJ whole genome shotgun (WGS) entry which is preliminary data.</text>
</comment>
<feature type="domain" description="Transposase TnpC homeodomain" evidence="2">
    <location>
        <begin position="61"/>
        <end position="137"/>
    </location>
</feature>
<sequence>MIDDLHYQCDLLSVHADPAVRAAAAEIVTLGIQLSDAFVKAEATNSTLSAKIKVLAAEIKRLKTQLRNAQRAQYGKKSEKSETEKDSSSVGFDDGDPETDDEDETPDDGNEPSKPEEVPNTGTGKNKKSYPSHLRREPREFQPRPDQLCDCSCGQRLHWPMIVCVRAERP</sequence>
<proteinExistence type="predicted"/>
<dbReference type="EMBL" id="BLIV01000002">
    <property type="protein sequence ID" value="GFE49023.1"/>
    <property type="molecule type" value="Genomic_DNA"/>
</dbReference>
<evidence type="ECO:0000313" key="4">
    <source>
        <dbReference type="Proteomes" id="UP000436522"/>
    </source>
</evidence>
<dbReference type="Proteomes" id="UP000436522">
    <property type="component" value="Unassembled WGS sequence"/>
</dbReference>
<protein>
    <recommendedName>
        <fullName evidence="2">Transposase TnpC homeodomain domain-containing protein</fullName>
    </recommendedName>
</protein>
<evidence type="ECO:0000259" key="2">
    <source>
        <dbReference type="Pfam" id="PF13007"/>
    </source>
</evidence>
<accession>A0A640VL54</accession>
<dbReference type="Pfam" id="PF13007">
    <property type="entry name" value="LZ_Tnp_IS66"/>
    <property type="match status" value="1"/>
</dbReference>
<dbReference type="AlphaFoldDB" id="A0A640VL54"/>
<organism evidence="3 4">
    <name type="scientific">Roseobacter cerasinus</name>
    <dbReference type="NCBI Taxonomy" id="2602289"/>
    <lineage>
        <taxon>Bacteria</taxon>
        <taxon>Pseudomonadati</taxon>
        <taxon>Pseudomonadota</taxon>
        <taxon>Alphaproteobacteria</taxon>
        <taxon>Rhodobacterales</taxon>
        <taxon>Roseobacteraceae</taxon>
        <taxon>Roseobacter</taxon>
    </lineage>
</organism>
<dbReference type="RefSeq" id="WP_159974919.1">
    <property type="nucleotide sequence ID" value="NZ_BLIV01000002.1"/>
</dbReference>
<feature type="compositionally biased region" description="Basic and acidic residues" evidence="1">
    <location>
        <begin position="76"/>
        <end position="87"/>
    </location>
</feature>
<feature type="compositionally biased region" description="Basic and acidic residues" evidence="1">
    <location>
        <begin position="134"/>
        <end position="143"/>
    </location>
</feature>
<keyword evidence="4" id="KW-1185">Reference proteome</keyword>
<gene>
    <name evidence="3" type="ORF">So717_07760</name>
</gene>
<feature type="region of interest" description="Disordered" evidence="1">
    <location>
        <begin position="67"/>
        <end position="147"/>
    </location>
</feature>
<evidence type="ECO:0000256" key="1">
    <source>
        <dbReference type="SAM" id="MobiDB-lite"/>
    </source>
</evidence>
<evidence type="ECO:0000313" key="3">
    <source>
        <dbReference type="EMBL" id="GFE49023.1"/>
    </source>
</evidence>
<reference evidence="3 4" key="1">
    <citation type="submission" date="2019-12" db="EMBL/GenBank/DDBJ databases">
        <title>Roseobacter cerasinus sp. nov., isolated from seawater around aquaculture.</title>
        <authorList>
            <person name="Muramatsu S."/>
            <person name="Takabe Y."/>
            <person name="Mori K."/>
            <person name="Takaichi S."/>
            <person name="Hanada S."/>
        </authorList>
    </citation>
    <scope>NUCLEOTIDE SEQUENCE [LARGE SCALE GENOMIC DNA]</scope>
    <source>
        <strain evidence="3 4">AI77</strain>
    </source>
</reference>
<feature type="compositionally biased region" description="Acidic residues" evidence="1">
    <location>
        <begin position="93"/>
        <end position="110"/>
    </location>
</feature>